<dbReference type="Pfam" id="PF01471">
    <property type="entry name" value="PG_binding_1"/>
    <property type="match status" value="2"/>
</dbReference>
<organism evidence="3 4">
    <name type="scientific">Saccharothrix lopnurensis</name>
    <dbReference type="NCBI Taxonomy" id="1670621"/>
    <lineage>
        <taxon>Bacteria</taxon>
        <taxon>Bacillati</taxon>
        <taxon>Actinomycetota</taxon>
        <taxon>Actinomycetes</taxon>
        <taxon>Pseudonocardiales</taxon>
        <taxon>Pseudonocardiaceae</taxon>
        <taxon>Saccharothrix</taxon>
    </lineage>
</organism>
<dbReference type="InterPro" id="IPR036366">
    <property type="entry name" value="PGBDSf"/>
</dbReference>
<dbReference type="InterPro" id="IPR002508">
    <property type="entry name" value="MurNAc-LAA_cat"/>
</dbReference>
<dbReference type="Gene3D" id="1.10.101.10">
    <property type="entry name" value="PGBD-like superfamily/PGBD"/>
    <property type="match status" value="2"/>
</dbReference>
<dbReference type="InterPro" id="IPR050695">
    <property type="entry name" value="N-acetylmuramoyl_amidase_3"/>
</dbReference>
<evidence type="ECO:0000313" key="4">
    <source>
        <dbReference type="Proteomes" id="UP001596220"/>
    </source>
</evidence>
<protein>
    <submittedName>
        <fullName evidence="3">N-acetylmuramoyl-L-alanine amidase</fullName>
    </submittedName>
</protein>
<gene>
    <name evidence="3" type="ORF">ACFP3R_26520</name>
</gene>
<dbReference type="RefSeq" id="WP_380639454.1">
    <property type="nucleotide sequence ID" value="NZ_JBHSQO010000034.1"/>
</dbReference>
<dbReference type="SUPFAM" id="SSF47090">
    <property type="entry name" value="PGBD-like"/>
    <property type="match status" value="2"/>
</dbReference>
<dbReference type="PANTHER" id="PTHR30404">
    <property type="entry name" value="N-ACETYLMURAMOYL-L-ALANINE AMIDASE"/>
    <property type="match status" value="1"/>
</dbReference>
<dbReference type="Pfam" id="PF01520">
    <property type="entry name" value="Amidase_3"/>
    <property type="match status" value="1"/>
</dbReference>
<evidence type="ECO:0000256" key="1">
    <source>
        <dbReference type="ARBA" id="ARBA00022801"/>
    </source>
</evidence>
<dbReference type="InterPro" id="IPR036365">
    <property type="entry name" value="PGBD-like_sf"/>
</dbReference>
<dbReference type="InterPro" id="IPR002477">
    <property type="entry name" value="Peptidoglycan-bd-like"/>
</dbReference>
<dbReference type="EMBL" id="JBHSQO010000034">
    <property type="protein sequence ID" value="MFC6092842.1"/>
    <property type="molecule type" value="Genomic_DNA"/>
</dbReference>
<reference evidence="4" key="1">
    <citation type="journal article" date="2019" name="Int. J. Syst. Evol. Microbiol.">
        <title>The Global Catalogue of Microorganisms (GCM) 10K type strain sequencing project: providing services to taxonomists for standard genome sequencing and annotation.</title>
        <authorList>
            <consortium name="The Broad Institute Genomics Platform"/>
            <consortium name="The Broad Institute Genome Sequencing Center for Infectious Disease"/>
            <person name="Wu L."/>
            <person name="Ma J."/>
        </authorList>
    </citation>
    <scope>NUCLEOTIDE SEQUENCE [LARGE SCALE GENOMIC DNA]</scope>
    <source>
        <strain evidence="4">CGMCC 4.7246</strain>
    </source>
</reference>
<evidence type="ECO:0000313" key="3">
    <source>
        <dbReference type="EMBL" id="MFC6092842.1"/>
    </source>
</evidence>
<dbReference type="Gene3D" id="3.40.630.40">
    <property type="entry name" value="Zn-dependent exopeptidases"/>
    <property type="match status" value="1"/>
</dbReference>
<name>A0ABW1PDK4_9PSEU</name>
<keyword evidence="1" id="KW-0378">Hydrolase</keyword>
<accession>A0ABW1PDK4</accession>
<feature type="domain" description="MurNAc-LAA" evidence="2">
    <location>
        <begin position="234"/>
        <end position="351"/>
    </location>
</feature>
<sequence length="382" mass="41351">MPLLRRGDFGPDVAEVRATLTKLGLLSDPQPSQVFDLPVEHAVRAFQQQRGLITDGVVGPATYRALRDATYRLGDRPLAFLMAQPVTGDDVSALQERLLELGYDAGRANGEFGQQTEQALKNFQRDYGLVSDGMCGPDTVRALRQLQPKVRGGRPVFLREQERVRRAGPRLSGKRIIIDPGHGGEDRGVVVDGVSEADLMLDLARLLEGKMAATGMEALLTRGPRNNPDEGERARFANEAGADLILSLHVDANHSPLASGVATFHFGSTGGAGTTSTVGEALAGIIQREIVARTGLPDCGAHAKTWDMLRMTRCTAVRIEVGYLTNPGDRQRLANPSFRDVVAEGILVAVKRLYLLGKDDQPTGTFTLDDLVRHEVAFGQAR</sequence>
<dbReference type="SUPFAM" id="SSF53187">
    <property type="entry name" value="Zn-dependent exopeptidases"/>
    <property type="match status" value="1"/>
</dbReference>
<keyword evidence="4" id="KW-1185">Reference proteome</keyword>
<dbReference type="SMART" id="SM00646">
    <property type="entry name" value="Ami_3"/>
    <property type="match status" value="1"/>
</dbReference>
<evidence type="ECO:0000259" key="2">
    <source>
        <dbReference type="SMART" id="SM00646"/>
    </source>
</evidence>
<dbReference type="Proteomes" id="UP001596220">
    <property type="component" value="Unassembled WGS sequence"/>
</dbReference>
<dbReference type="CDD" id="cd02696">
    <property type="entry name" value="MurNAc-LAA"/>
    <property type="match status" value="1"/>
</dbReference>
<dbReference type="PANTHER" id="PTHR30404:SF0">
    <property type="entry name" value="N-ACETYLMURAMOYL-L-ALANINE AMIDASE AMIC"/>
    <property type="match status" value="1"/>
</dbReference>
<comment type="caution">
    <text evidence="3">The sequence shown here is derived from an EMBL/GenBank/DDBJ whole genome shotgun (WGS) entry which is preliminary data.</text>
</comment>
<proteinExistence type="predicted"/>